<evidence type="ECO:0000256" key="1">
    <source>
        <dbReference type="SAM" id="SignalP"/>
    </source>
</evidence>
<dbReference type="InterPro" id="IPR013784">
    <property type="entry name" value="Carb-bd-like_fold"/>
</dbReference>
<keyword evidence="2" id="KW-0378">Hydrolase</keyword>
<dbReference type="SUPFAM" id="SSF49452">
    <property type="entry name" value="Starch-binding domain-like"/>
    <property type="match status" value="1"/>
</dbReference>
<dbReference type="GO" id="GO:0004180">
    <property type="term" value="F:carboxypeptidase activity"/>
    <property type="evidence" value="ECO:0007669"/>
    <property type="project" value="UniProtKB-KW"/>
</dbReference>
<keyword evidence="1" id="KW-0732">Signal</keyword>
<feature type="chain" id="PRO_5038492487" evidence="1">
    <location>
        <begin position="20"/>
        <end position="134"/>
    </location>
</feature>
<dbReference type="PROSITE" id="PS51257">
    <property type="entry name" value="PROKAR_LIPOPROTEIN"/>
    <property type="match status" value="1"/>
</dbReference>
<protein>
    <submittedName>
        <fullName evidence="2">Carboxypeptidase regulatory-like domain-containing protein</fullName>
    </submittedName>
</protein>
<reference evidence="2 3" key="2">
    <citation type="submission" date="2019-09" db="EMBL/GenBank/DDBJ databases">
        <authorList>
            <person name="Jin C."/>
        </authorList>
    </citation>
    <scope>NUCLEOTIDE SEQUENCE [LARGE SCALE GENOMIC DNA]</scope>
    <source>
        <strain evidence="2 3">BN130099</strain>
    </source>
</reference>
<organism evidence="2 3">
    <name type="scientific">Nocardioides humilatus</name>
    <dbReference type="NCBI Taxonomy" id="2607660"/>
    <lineage>
        <taxon>Bacteria</taxon>
        <taxon>Bacillati</taxon>
        <taxon>Actinomycetota</taxon>
        <taxon>Actinomycetes</taxon>
        <taxon>Propionibacteriales</taxon>
        <taxon>Nocardioidaceae</taxon>
        <taxon>Nocardioides</taxon>
    </lineage>
</organism>
<name>A0A5B1LL32_9ACTN</name>
<evidence type="ECO:0000313" key="3">
    <source>
        <dbReference type="Proteomes" id="UP000325003"/>
    </source>
</evidence>
<dbReference type="AlphaFoldDB" id="A0A5B1LL32"/>
<reference evidence="2 3" key="1">
    <citation type="submission" date="2019-09" db="EMBL/GenBank/DDBJ databases">
        <title>Nocardioides panacisoli sp. nov., isolated from the soil of a ginseng field.</title>
        <authorList>
            <person name="Cho C."/>
        </authorList>
    </citation>
    <scope>NUCLEOTIDE SEQUENCE [LARGE SCALE GENOMIC DNA]</scope>
    <source>
        <strain evidence="2 3">BN130099</strain>
    </source>
</reference>
<evidence type="ECO:0000313" key="2">
    <source>
        <dbReference type="EMBL" id="KAA1421475.1"/>
    </source>
</evidence>
<accession>A0A5B1LL32</accession>
<gene>
    <name evidence="2" type="ORF">F0U44_04080</name>
</gene>
<proteinExistence type="predicted"/>
<dbReference type="RefSeq" id="WP_149726936.1">
    <property type="nucleotide sequence ID" value="NZ_VUJV01000001.1"/>
</dbReference>
<dbReference type="Proteomes" id="UP000325003">
    <property type="component" value="Unassembled WGS sequence"/>
</dbReference>
<keyword evidence="2" id="KW-0121">Carboxypeptidase</keyword>
<sequence length="134" mass="13643">MRGAALWCAVIVTSLSAGCAEDATPRQAEEDSGVTGQVLLGPQCPVEVAGQPCDDVAAGAVEVTIGEQPPGEAYGIGTPVAHATTDEDGRFRVAVPPGDYIVTAAAGLSCEFMDVHVEDGAFARVDVPCDTGIR</sequence>
<keyword evidence="3" id="KW-1185">Reference proteome</keyword>
<feature type="signal peptide" evidence="1">
    <location>
        <begin position="1"/>
        <end position="19"/>
    </location>
</feature>
<dbReference type="GO" id="GO:0030246">
    <property type="term" value="F:carbohydrate binding"/>
    <property type="evidence" value="ECO:0007669"/>
    <property type="project" value="InterPro"/>
</dbReference>
<dbReference type="EMBL" id="VUJV01000001">
    <property type="protein sequence ID" value="KAA1421475.1"/>
    <property type="molecule type" value="Genomic_DNA"/>
</dbReference>
<comment type="caution">
    <text evidence="2">The sequence shown here is derived from an EMBL/GenBank/DDBJ whole genome shotgun (WGS) entry which is preliminary data.</text>
</comment>
<keyword evidence="2" id="KW-0645">Protease</keyword>
<dbReference type="Gene3D" id="2.60.40.1120">
    <property type="entry name" value="Carboxypeptidase-like, regulatory domain"/>
    <property type="match status" value="1"/>
</dbReference>